<keyword evidence="3" id="KW-1185">Reference proteome</keyword>
<name>A0A653DPZ8_CALMS</name>
<protein>
    <submittedName>
        <fullName evidence="2">Uncharacterized protein</fullName>
    </submittedName>
</protein>
<dbReference type="EMBL" id="CAACVG010013260">
    <property type="protein sequence ID" value="VEN61582.1"/>
    <property type="molecule type" value="Genomic_DNA"/>
</dbReference>
<sequence length="70" mass="8288">THAAITVHFAFRFCRHCLLIFYYLVCGVLLRLFFDIVAKSTTIPRFFTPLERDSPFRIHHLCPPVRLLHC</sequence>
<keyword evidence="1" id="KW-1133">Transmembrane helix</keyword>
<keyword evidence="1" id="KW-0812">Transmembrane</keyword>
<evidence type="ECO:0000313" key="3">
    <source>
        <dbReference type="Proteomes" id="UP000410492"/>
    </source>
</evidence>
<evidence type="ECO:0000313" key="2">
    <source>
        <dbReference type="EMBL" id="VEN61582.1"/>
    </source>
</evidence>
<dbReference type="AlphaFoldDB" id="A0A653DPZ8"/>
<keyword evidence="1" id="KW-0472">Membrane</keyword>
<proteinExistence type="predicted"/>
<feature type="transmembrane region" description="Helical" evidence="1">
    <location>
        <begin position="20"/>
        <end position="38"/>
    </location>
</feature>
<accession>A0A653DPZ8</accession>
<dbReference type="Proteomes" id="UP000410492">
    <property type="component" value="Unassembled WGS sequence"/>
</dbReference>
<gene>
    <name evidence="2" type="ORF">CALMAC_LOCUS18952</name>
</gene>
<organism evidence="2 3">
    <name type="scientific">Callosobruchus maculatus</name>
    <name type="common">Southern cowpea weevil</name>
    <name type="synonym">Pulse bruchid</name>
    <dbReference type="NCBI Taxonomy" id="64391"/>
    <lineage>
        <taxon>Eukaryota</taxon>
        <taxon>Metazoa</taxon>
        <taxon>Ecdysozoa</taxon>
        <taxon>Arthropoda</taxon>
        <taxon>Hexapoda</taxon>
        <taxon>Insecta</taxon>
        <taxon>Pterygota</taxon>
        <taxon>Neoptera</taxon>
        <taxon>Endopterygota</taxon>
        <taxon>Coleoptera</taxon>
        <taxon>Polyphaga</taxon>
        <taxon>Cucujiformia</taxon>
        <taxon>Chrysomeloidea</taxon>
        <taxon>Chrysomelidae</taxon>
        <taxon>Bruchinae</taxon>
        <taxon>Bruchini</taxon>
        <taxon>Callosobruchus</taxon>
    </lineage>
</organism>
<reference evidence="2 3" key="1">
    <citation type="submission" date="2019-01" db="EMBL/GenBank/DDBJ databases">
        <authorList>
            <person name="Sayadi A."/>
        </authorList>
    </citation>
    <scope>NUCLEOTIDE SEQUENCE [LARGE SCALE GENOMIC DNA]</scope>
</reference>
<evidence type="ECO:0000256" key="1">
    <source>
        <dbReference type="SAM" id="Phobius"/>
    </source>
</evidence>
<feature type="non-terminal residue" evidence="2">
    <location>
        <position position="1"/>
    </location>
</feature>